<dbReference type="SUPFAM" id="SSF55729">
    <property type="entry name" value="Acyl-CoA N-acyltransferases (Nat)"/>
    <property type="match status" value="1"/>
</dbReference>
<feature type="transmembrane region" description="Helical" evidence="2">
    <location>
        <begin position="249"/>
        <end position="273"/>
    </location>
</feature>
<dbReference type="Pfam" id="PF13480">
    <property type="entry name" value="Acetyltransf_6"/>
    <property type="match status" value="1"/>
</dbReference>
<keyword evidence="5" id="KW-1185">Reference proteome</keyword>
<organism evidence="4 5">
    <name type="scientific">Lachancea mirantina</name>
    <dbReference type="NCBI Taxonomy" id="1230905"/>
    <lineage>
        <taxon>Eukaryota</taxon>
        <taxon>Fungi</taxon>
        <taxon>Dikarya</taxon>
        <taxon>Ascomycota</taxon>
        <taxon>Saccharomycotina</taxon>
        <taxon>Saccharomycetes</taxon>
        <taxon>Saccharomycetales</taxon>
        <taxon>Saccharomycetaceae</taxon>
        <taxon>Lachancea</taxon>
    </lineage>
</organism>
<feature type="transmembrane region" description="Helical" evidence="2">
    <location>
        <begin position="43"/>
        <end position="70"/>
    </location>
</feature>
<feature type="transmembrane region" description="Helical" evidence="2">
    <location>
        <begin position="285"/>
        <end position="308"/>
    </location>
</feature>
<dbReference type="EMBL" id="LT598463">
    <property type="protein sequence ID" value="SCU89333.1"/>
    <property type="molecule type" value="Genomic_DNA"/>
</dbReference>
<feature type="region of interest" description="Disordered" evidence="1">
    <location>
        <begin position="77"/>
        <end position="103"/>
    </location>
</feature>
<evidence type="ECO:0000313" key="4">
    <source>
        <dbReference type="EMBL" id="SCU89333.1"/>
    </source>
</evidence>
<keyword evidence="2" id="KW-1133">Transmembrane helix</keyword>
<dbReference type="STRING" id="1230905.A0A1G4JGM9"/>
<dbReference type="InterPro" id="IPR016181">
    <property type="entry name" value="Acyl_CoA_acyltransferase"/>
</dbReference>
<sequence length="850" mass="95335">MISQSTVMRKVFQIPYFAWVVLSGGLAIIVQAVSIHIHLTRSAVSTVFVTGVQAVVVVGTTLVVLWAAAINDVRRQAKKRKHEEDPEMLSGGGGGVRVPDDARVPRASSRRRKSWRFSCQLPPLFRWRLRRSWMSMMQSFLLFLNLLSLIVSVIGLSNEKFFQFDNVNIDRRGPKVISADIAATVFHAFFTVCMCLMIWCPLMRIARRCLFFCSIFQFIIGTLMIDINLRQISRGPQKPITRGMYSSLAYFQHMGAFEVGAAIFTFALCMITTTSNRLTPTVSRLVNFFVALSLFCTCLDIVYCAVALVHMNDSYDQRVSKSTVCGNIVLGFTCFVVHICALVASRFLQSRPKSHLAVEVFDMNSLTDAQANAFAILINTFGRNFPGAPSGESAISLMRAYADADMDGLNCKVLRVYKPAKHDIKPAGPTVLINRDEYEDLAWQNLDHKFVLPSDSDLSMEQMSVKTLINSAVSEKTIPTQLSKNQMKRLKRKANAGKKRPVVPFPLENPLSQEEINKEVQFNEMLMSTEALVLLTCIEKYDLTTSSNSRFYRILHKTLGGGAYLFKPLVVRMGLLGFHWPFRQATFYCSPTKRPVARSAAITRAITEWNQRLPRSQRCSVLLDPRYANDSSERAIVPSGCERVPLPSTHIIDLRPYKGKDLKEYLKAVKYRSQTGPFTRDNGVVEETSDFSDENCSEVLRLWKNIAEKRLSDGNTSVMIDPQFDLIKSLGHLHNTGSSRPFRSLLFLKVDGTNIASCVLFRLGDTITSDFQGLDHVLARRYKAYFVMMQQTIDIALREGISFVDFGPTTAKPKLDIGCQSIPLMGGLYAVSPALSCAISVFAKNVEINK</sequence>
<feature type="transmembrane region" description="Helical" evidence="2">
    <location>
        <begin position="176"/>
        <end position="202"/>
    </location>
</feature>
<reference evidence="4 5" key="1">
    <citation type="submission" date="2016-03" db="EMBL/GenBank/DDBJ databases">
        <authorList>
            <person name="Devillers H."/>
        </authorList>
    </citation>
    <scope>NUCLEOTIDE SEQUENCE [LARGE SCALE GENOMIC DNA]</scope>
    <source>
        <strain evidence="4">CBS 11717</strain>
    </source>
</reference>
<feature type="transmembrane region" description="Helical" evidence="2">
    <location>
        <begin position="328"/>
        <end position="348"/>
    </location>
</feature>
<protein>
    <submittedName>
        <fullName evidence="4">LAMI_0D13190g1_1</fullName>
    </submittedName>
</protein>
<dbReference type="InterPro" id="IPR038740">
    <property type="entry name" value="BioF2-like_GNAT_dom"/>
</dbReference>
<keyword evidence="2" id="KW-0812">Transmembrane</keyword>
<evidence type="ECO:0000313" key="5">
    <source>
        <dbReference type="Proteomes" id="UP000191024"/>
    </source>
</evidence>
<feature type="transmembrane region" description="Helical" evidence="2">
    <location>
        <begin position="16"/>
        <end position="37"/>
    </location>
</feature>
<evidence type="ECO:0000256" key="2">
    <source>
        <dbReference type="SAM" id="Phobius"/>
    </source>
</evidence>
<keyword evidence="2" id="KW-0472">Membrane</keyword>
<dbReference type="Proteomes" id="UP000191024">
    <property type="component" value="Chromosome D"/>
</dbReference>
<dbReference type="OrthoDB" id="10061051at2759"/>
<accession>A0A1G4JGM9</accession>
<proteinExistence type="predicted"/>
<evidence type="ECO:0000256" key="1">
    <source>
        <dbReference type="SAM" id="MobiDB-lite"/>
    </source>
</evidence>
<feature type="domain" description="BioF2-like acetyltransferase" evidence="3">
    <location>
        <begin position="742"/>
        <end position="809"/>
    </location>
</feature>
<feature type="transmembrane region" description="Helical" evidence="2">
    <location>
        <begin position="136"/>
        <end position="156"/>
    </location>
</feature>
<name>A0A1G4JGM9_9SACH</name>
<evidence type="ECO:0000259" key="3">
    <source>
        <dbReference type="Pfam" id="PF13480"/>
    </source>
</evidence>
<dbReference type="AlphaFoldDB" id="A0A1G4JGM9"/>
<gene>
    <name evidence="4" type="ORF">LAMI_0D13190G</name>
</gene>